<evidence type="ECO:0000313" key="3">
    <source>
        <dbReference type="EMBL" id="MBB6073867.1"/>
    </source>
</evidence>
<dbReference type="PANTHER" id="PTHR42954">
    <property type="entry name" value="FE(2+) TRANSPORT PROTEIN A"/>
    <property type="match status" value="1"/>
</dbReference>
<organism evidence="3 4">
    <name type="scientific">Longimicrobium terrae</name>
    <dbReference type="NCBI Taxonomy" id="1639882"/>
    <lineage>
        <taxon>Bacteria</taxon>
        <taxon>Pseudomonadati</taxon>
        <taxon>Gemmatimonadota</taxon>
        <taxon>Longimicrobiia</taxon>
        <taxon>Longimicrobiales</taxon>
        <taxon>Longimicrobiaceae</taxon>
        <taxon>Longimicrobium</taxon>
    </lineage>
</organism>
<keyword evidence="1" id="KW-0408">Iron</keyword>
<dbReference type="InterPro" id="IPR052713">
    <property type="entry name" value="FeoA"/>
</dbReference>
<protein>
    <submittedName>
        <fullName evidence="3">Ferrous iron transport protein A</fullName>
    </submittedName>
</protein>
<accession>A0A841H6Y7</accession>
<dbReference type="Proteomes" id="UP000582837">
    <property type="component" value="Unassembled WGS sequence"/>
</dbReference>
<dbReference type="SUPFAM" id="SSF50037">
    <property type="entry name" value="C-terminal domain of transcriptional repressors"/>
    <property type="match status" value="1"/>
</dbReference>
<comment type="caution">
    <text evidence="3">The sequence shown here is derived from an EMBL/GenBank/DDBJ whole genome shotgun (WGS) entry which is preliminary data.</text>
</comment>
<keyword evidence="4" id="KW-1185">Reference proteome</keyword>
<name>A0A841H6Y7_9BACT</name>
<proteinExistence type="predicted"/>
<evidence type="ECO:0000313" key="4">
    <source>
        <dbReference type="Proteomes" id="UP000582837"/>
    </source>
</evidence>
<gene>
    <name evidence="3" type="ORF">HNQ61_005545</name>
</gene>
<dbReference type="Gene3D" id="2.30.30.90">
    <property type="match status" value="1"/>
</dbReference>
<dbReference type="GO" id="GO:0046914">
    <property type="term" value="F:transition metal ion binding"/>
    <property type="evidence" value="ECO:0007669"/>
    <property type="project" value="InterPro"/>
</dbReference>
<dbReference type="Pfam" id="PF04023">
    <property type="entry name" value="FeoA"/>
    <property type="match status" value="1"/>
</dbReference>
<dbReference type="InterPro" id="IPR038157">
    <property type="entry name" value="FeoA_core_dom"/>
</dbReference>
<dbReference type="SMART" id="SM00899">
    <property type="entry name" value="FeoA"/>
    <property type="match status" value="1"/>
</dbReference>
<evidence type="ECO:0000259" key="2">
    <source>
        <dbReference type="SMART" id="SM00899"/>
    </source>
</evidence>
<dbReference type="EMBL" id="JACHIA010000031">
    <property type="protein sequence ID" value="MBB6073867.1"/>
    <property type="molecule type" value="Genomic_DNA"/>
</dbReference>
<dbReference type="InterPro" id="IPR007167">
    <property type="entry name" value="Fe-transptr_FeoA-like"/>
</dbReference>
<evidence type="ECO:0000256" key="1">
    <source>
        <dbReference type="ARBA" id="ARBA00023004"/>
    </source>
</evidence>
<dbReference type="PANTHER" id="PTHR42954:SF2">
    <property type="entry name" value="FE(2+) TRANSPORT PROTEIN A"/>
    <property type="match status" value="1"/>
</dbReference>
<dbReference type="AlphaFoldDB" id="A0A841H6Y7"/>
<sequence length="73" mass="8165">MRTLSELSAGDRGRVTRVGGDADAARRLMEMGLMRGTTVEVIRRAPLGDPLEVRVRGFMLTLRRTEAEHIEVE</sequence>
<dbReference type="InterPro" id="IPR008988">
    <property type="entry name" value="Transcriptional_repressor_C"/>
</dbReference>
<reference evidence="3 4" key="1">
    <citation type="submission" date="2020-08" db="EMBL/GenBank/DDBJ databases">
        <title>Genomic Encyclopedia of Type Strains, Phase IV (KMG-IV): sequencing the most valuable type-strain genomes for metagenomic binning, comparative biology and taxonomic classification.</title>
        <authorList>
            <person name="Goeker M."/>
        </authorList>
    </citation>
    <scope>NUCLEOTIDE SEQUENCE [LARGE SCALE GENOMIC DNA]</scope>
    <source>
        <strain evidence="3 4">DSM 29007</strain>
    </source>
</reference>
<dbReference type="RefSeq" id="WP_170039032.1">
    <property type="nucleotide sequence ID" value="NZ_JABDTL010000002.1"/>
</dbReference>
<feature type="domain" description="Ferrous iron transporter FeoA-like" evidence="2">
    <location>
        <begin position="2"/>
        <end position="73"/>
    </location>
</feature>